<keyword evidence="4" id="KW-1185">Reference proteome</keyword>
<feature type="signal peptide" evidence="1">
    <location>
        <begin position="1"/>
        <end position="24"/>
    </location>
</feature>
<evidence type="ECO:0000256" key="1">
    <source>
        <dbReference type="SAM" id="SignalP"/>
    </source>
</evidence>
<dbReference type="Gene3D" id="3.50.70.20">
    <property type="entry name" value="Cytochrome P460"/>
    <property type="match status" value="1"/>
</dbReference>
<evidence type="ECO:0000313" key="4">
    <source>
        <dbReference type="Proteomes" id="UP000547614"/>
    </source>
</evidence>
<feature type="chain" id="PRO_5032382110" description="Cytochrome P460 domain-containing protein" evidence="1">
    <location>
        <begin position="25"/>
        <end position="198"/>
    </location>
</feature>
<dbReference type="Proteomes" id="UP000547614">
    <property type="component" value="Unassembled WGS sequence"/>
</dbReference>
<reference evidence="3 4" key="1">
    <citation type="submission" date="2020-08" db="EMBL/GenBank/DDBJ databases">
        <title>Genomic Encyclopedia of Type Strains, Phase III (KMG-III): the genomes of soil and plant-associated and newly described type strains.</title>
        <authorList>
            <person name="Whitman W."/>
        </authorList>
    </citation>
    <scope>NUCLEOTIDE SEQUENCE [LARGE SCALE GENOMIC DNA]</scope>
    <source>
        <strain evidence="3 4">CECT 7282</strain>
    </source>
</reference>
<gene>
    <name evidence="3" type="ORF">FHR94_001945</name>
</gene>
<sequence length="198" mass="21270">MRSTLALAALLAGSLGGYGVVALAADEPSAAGDGFSPWVDAQGSISKPRDYRTDWVHLGSWFVRADEEASGPGVHDVYADPAAVEGFLASGEWPDGATLVKEINAIEEGSMTTGHAQWAGETGVWFVMVRDREQRFPDNAAWGEGWGWALFTQESPEQSVAESWQGEGLSNCHGCHLPAEDTGWVFIEGYPTLREAAR</sequence>
<organism evidence="3 4">
    <name type="scientific">Halomonas cerina</name>
    <dbReference type="NCBI Taxonomy" id="447424"/>
    <lineage>
        <taxon>Bacteria</taxon>
        <taxon>Pseudomonadati</taxon>
        <taxon>Pseudomonadota</taxon>
        <taxon>Gammaproteobacteria</taxon>
        <taxon>Oceanospirillales</taxon>
        <taxon>Halomonadaceae</taxon>
        <taxon>Halomonas</taxon>
    </lineage>
</organism>
<evidence type="ECO:0000313" key="3">
    <source>
        <dbReference type="EMBL" id="MBB3190711.1"/>
    </source>
</evidence>
<protein>
    <recommendedName>
        <fullName evidence="2">Cytochrome P460 domain-containing protein</fullName>
    </recommendedName>
</protein>
<keyword evidence="1" id="KW-0732">Signal</keyword>
<dbReference type="InterPro" id="IPR038142">
    <property type="entry name" value="Cytochrome_P460_sp"/>
</dbReference>
<proteinExistence type="predicted"/>
<dbReference type="CDD" id="cd20750">
    <property type="entry name" value="cyt_c_I"/>
    <property type="match status" value="1"/>
</dbReference>
<dbReference type="AlphaFoldDB" id="A0A839V6F1"/>
<dbReference type="EMBL" id="JACHXP010000008">
    <property type="protein sequence ID" value="MBB3190711.1"/>
    <property type="molecule type" value="Genomic_DNA"/>
</dbReference>
<name>A0A839V6F1_9GAMM</name>
<comment type="caution">
    <text evidence="3">The sequence shown here is derived from an EMBL/GenBank/DDBJ whole genome shotgun (WGS) entry which is preliminary data.</text>
</comment>
<dbReference type="InterPro" id="IPR032033">
    <property type="entry name" value="Cytochrome_P460"/>
</dbReference>
<evidence type="ECO:0000259" key="2">
    <source>
        <dbReference type="Pfam" id="PF16694"/>
    </source>
</evidence>
<dbReference type="Pfam" id="PF16694">
    <property type="entry name" value="Cytochrome_P460"/>
    <property type="match status" value="1"/>
</dbReference>
<accession>A0A839V6F1</accession>
<feature type="domain" description="Cytochrome P460" evidence="2">
    <location>
        <begin position="48"/>
        <end position="186"/>
    </location>
</feature>
<dbReference type="RefSeq" id="WP_183325508.1">
    <property type="nucleotide sequence ID" value="NZ_JACHXP010000008.1"/>
</dbReference>